<dbReference type="OrthoDB" id="4091783at2759"/>
<name>A0A367XUK2_9ASCO</name>
<protein>
    <submittedName>
        <fullName evidence="1">Uncharacterized protein</fullName>
    </submittedName>
</protein>
<dbReference type="STRING" id="5486.A0A367XUK2"/>
<keyword evidence="2" id="KW-1185">Reference proteome</keyword>
<evidence type="ECO:0000313" key="2">
    <source>
        <dbReference type="Proteomes" id="UP000253472"/>
    </source>
</evidence>
<dbReference type="Proteomes" id="UP000253472">
    <property type="component" value="Unassembled WGS sequence"/>
</dbReference>
<organism evidence="1 2">
    <name type="scientific">Candida viswanathii</name>
    <dbReference type="NCBI Taxonomy" id="5486"/>
    <lineage>
        <taxon>Eukaryota</taxon>
        <taxon>Fungi</taxon>
        <taxon>Dikarya</taxon>
        <taxon>Ascomycota</taxon>
        <taxon>Saccharomycotina</taxon>
        <taxon>Pichiomycetes</taxon>
        <taxon>Debaryomycetaceae</taxon>
        <taxon>Candida/Lodderomyces clade</taxon>
        <taxon>Candida</taxon>
    </lineage>
</organism>
<proteinExistence type="predicted"/>
<dbReference type="AlphaFoldDB" id="A0A367XUK2"/>
<comment type="caution">
    <text evidence="1">The sequence shown here is derived from an EMBL/GenBank/DDBJ whole genome shotgun (WGS) entry which is preliminary data.</text>
</comment>
<evidence type="ECO:0000313" key="1">
    <source>
        <dbReference type="EMBL" id="RCK57305.1"/>
    </source>
</evidence>
<gene>
    <name evidence="1" type="ORF">Cantr_06499</name>
</gene>
<sequence length="243" mass="28551">MSTITASTAGATTHHRHASTAATACNSKHAILIPSSLNNLLHSDKQIKYHFYSSEATSYDWRFKEVVFDLSTFLKRELNDSNSSTHQQLKDFLMSNETILKKEQSMILCDHHFGLKNWLYIIFGYMLQTYTEEEVDNCLDHIIAMYLEARKNRLSPNDMRIIRDDKDNYILKAFEGFIVNVPIRNDLLYETSERYVTFKQTKNHKIYLPDLPKIHNKDLLVKALMHKEFYRILLDPNHDFAKR</sequence>
<dbReference type="EMBL" id="QLNQ01000028">
    <property type="protein sequence ID" value="RCK57305.1"/>
    <property type="molecule type" value="Genomic_DNA"/>
</dbReference>
<accession>A0A367XUK2</accession>
<reference evidence="1 2" key="1">
    <citation type="submission" date="2018-06" db="EMBL/GenBank/DDBJ databases">
        <title>Whole genome sequencing of Candida tropicalis (genome annotated by CSBL at Korea University).</title>
        <authorList>
            <person name="Ahn J."/>
        </authorList>
    </citation>
    <scope>NUCLEOTIDE SEQUENCE [LARGE SCALE GENOMIC DNA]</scope>
    <source>
        <strain evidence="1 2">ATCC 20962</strain>
    </source>
</reference>